<dbReference type="PANTHER" id="PTHR23235">
    <property type="entry name" value="KRUEPPEL-LIKE TRANSCRIPTION FACTOR"/>
    <property type="match status" value="1"/>
</dbReference>
<evidence type="ECO:0000256" key="4">
    <source>
        <dbReference type="ARBA" id="ARBA00022771"/>
    </source>
</evidence>
<dbReference type="Pfam" id="PF00096">
    <property type="entry name" value="zf-C2H2"/>
    <property type="match status" value="4"/>
</dbReference>
<evidence type="ECO:0000256" key="9">
    <source>
        <dbReference type="SAM" id="MobiDB-lite"/>
    </source>
</evidence>
<evidence type="ECO:0000256" key="8">
    <source>
        <dbReference type="PROSITE-ProRule" id="PRU00042"/>
    </source>
</evidence>
<evidence type="ECO:0000256" key="1">
    <source>
        <dbReference type="ARBA" id="ARBA00004123"/>
    </source>
</evidence>
<keyword evidence="6" id="KW-0238">DNA-binding</keyword>
<dbReference type="Proteomes" id="UP000192927">
    <property type="component" value="Unassembled WGS sequence"/>
</dbReference>
<evidence type="ECO:0000313" key="12">
    <source>
        <dbReference type="EMBL" id="SLM39284.1"/>
    </source>
</evidence>
<proteinExistence type="predicted"/>
<feature type="compositionally biased region" description="Low complexity" evidence="9">
    <location>
        <begin position="415"/>
        <end position="424"/>
    </location>
</feature>
<keyword evidence="2" id="KW-0479">Metal-binding</keyword>
<accession>A0A1W5D835</accession>
<dbReference type="FunFam" id="3.30.160.60:FF:001009">
    <property type="entry name" value="Zinc finger protein 26"/>
    <property type="match status" value="1"/>
</dbReference>
<feature type="domain" description="C2H2-type" evidence="10">
    <location>
        <begin position="98"/>
        <end position="127"/>
    </location>
</feature>
<feature type="compositionally biased region" description="Low complexity" evidence="9">
    <location>
        <begin position="325"/>
        <end position="335"/>
    </location>
</feature>
<feature type="region of interest" description="Disordered" evidence="9">
    <location>
        <begin position="415"/>
        <end position="450"/>
    </location>
</feature>
<feature type="compositionally biased region" description="Polar residues" evidence="9">
    <location>
        <begin position="265"/>
        <end position="278"/>
    </location>
</feature>
<feature type="domain" description="C2H2-type" evidence="10">
    <location>
        <begin position="128"/>
        <end position="158"/>
    </location>
</feature>
<reference evidence="13" key="1">
    <citation type="submission" date="2017-03" db="EMBL/GenBank/DDBJ databases">
        <authorList>
            <person name="Sharma R."/>
            <person name="Thines M."/>
        </authorList>
    </citation>
    <scope>NUCLEOTIDE SEQUENCE [LARGE SCALE GENOMIC DNA]</scope>
</reference>
<dbReference type="InterPro" id="IPR013087">
    <property type="entry name" value="Znf_C2H2_type"/>
</dbReference>
<feature type="compositionally biased region" description="Polar residues" evidence="9">
    <location>
        <begin position="336"/>
        <end position="345"/>
    </location>
</feature>
<feature type="region of interest" description="Disordered" evidence="9">
    <location>
        <begin position="146"/>
        <end position="208"/>
    </location>
</feature>
<feature type="domain" description="C2H2-type" evidence="10">
    <location>
        <begin position="38"/>
        <end position="67"/>
    </location>
</feature>
<dbReference type="GO" id="GO:0000981">
    <property type="term" value="F:DNA-binding transcription factor activity, RNA polymerase II-specific"/>
    <property type="evidence" value="ECO:0007669"/>
    <property type="project" value="UniProtKB-ARBA"/>
</dbReference>
<feature type="compositionally biased region" description="Low complexity" evidence="9">
    <location>
        <begin position="431"/>
        <end position="442"/>
    </location>
</feature>
<keyword evidence="4 8" id="KW-0863">Zinc-finger</keyword>
<keyword evidence="5" id="KW-0862">Zinc</keyword>
<evidence type="ECO:0000256" key="7">
    <source>
        <dbReference type="ARBA" id="ARBA00023242"/>
    </source>
</evidence>
<dbReference type="AlphaFoldDB" id="A0A1W5D835"/>
<dbReference type="SMART" id="SM00355">
    <property type="entry name" value="ZnF_C2H2"/>
    <property type="match status" value="4"/>
</dbReference>
<dbReference type="EMBL" id="VXIT01000008">
    <property type="protein sequence ID" value="KAA6411145.1"/>
    <property type="molecule type" value="Genomic_DNA"/>
</dbReference>
<dbReference type="FunFam" id="3.30.160.60:FF:000072">
    <property type="entry name" value="zinc finger protein 143 isoform X1"/>
    <property type="match status" value="1"/>
</dbReference>
<dbReference type="GO" id="GO:0008270">
    <property type="term" value="F:zinc ion binding"/>
    <property type="evidence" value="ECO:0007669"/>
    <property type="project" value="UniProtKB-KW"/>
</dbReference>
<dbReference type="OrthoDB" id="3437960at2759"/>
<dbReference type="EMBL" id="FWEW01003495">
    <property type="protein sequence ID" value="SLM39284.1"/>
    <property type="molecule type" value="Genomic_DNA"/>
</dbReference>
<evidence type="ECO:0000256" key="6">
    <source>
        <dbReference type="ARBA" id="ARBA00023125"/>
    </source>
</evidence>
<dbReference type="InterPro" id="IPR036236">
    <property type="entry name" value="Znf_C2H2_sf"/>
</dbReference>
<comment type="subcellular location">
    <subcellularLocation>
        <location evidence="1">Nucleus</location>
    </subcellularLocation>
</comment>
<keyword evidence="3" id="KW-0677">Repeat</keyword>
<dbReference type="SUPFAM" id="SSF57667">
    <property type="entry name" value="beta-beta-alpha zinc fingers"/>
    <property type="match status" value="3"/>
</dbReference>
<evidence type="ECO:0000259" key="10">
    <source>
        <dbReference type="PROSITE" id="PS50157"/>
    </source>
</evidence>
<protein>
    <submittedName>
        <fullName evidence="12">C2h2 finger domain</fullName>
    </submittedName>
</protein>
<sequence length="497" mass="55522">MTTRALPRAKTTAAKSMDILELIDDSAQAGGLQQNRPFTCPWEECPKSFNRKSDLQRHHRIHTNERPYTCNQPDCGKSFIQRSALTVHIRTHTGEKPHQCEAPTCGKSFSDSSSLARHRRIHTGKRPYRCPVEKCDKSFCRKTTLTKHARSAHRLHNDNQLSDDESGSESEGSPASGRPQHIAYSLGHWGLPDQGMPGSYPRQQSAPVQRPGSTMEVFKTEGQSYNPQVGQIPPILNNYPNAYEYQRHNIMHVQDANHGIDDRSPTSQVYQVDPTNSEMCPPRSLPGEYNAVSMMHQYSSGNQSMNNSTTPTQTQLLAPGQTLDSSPGSMSESSSQPDNGQTQDVYYTPVQPQSYQIQAPQMVQNGAMQYPQYQAVAAPHQCHQVQCMLPPQPTQLSPPQPQQLQQHYSLGPVVQPQSIPQQQTAPPPPQQQQQPAQPTPQSWLESMPYQPPMMISPTQPMIQSRLYTPSAGLQDWYIKPEDAGVVLPSQRAESWSC</sequence>
<dbReference type="GO" id="GO:0000978">
    <property type="term" value="F:RNA polymerase II cis-regulatory region sequence-specific DNA binding"/>
    <property type="evidence" value="ECO:0007669"/>
    <property type="project" value="TreeGrafter"/>
</dbReference>
<keyword evidence="13" id="KW-1185">Reference proteome</keyword>
<evidence type="ECO:0000313" key="14">
    <source>
        <dbReference type="Proteomes" id="UP000324767"/>
    </source>
</evidence>
<evidence type="ECO:0000313" key="11">
    <source>
        <dbReference type="EMBL" id="KAA6411145.1"/>
    </source>
</evidence>
<organism evidence="12 13">
    <name type="scientific">Lasallia pustulata</name>
    <dbReference type="NCBI Taxonomy" id="136370"/>
    <lineage>
        <taxon>Eukaryota</taxon>
        <taxon>Fungi</taxon>
        <taxon>Dikarya</taxon>
        <taxon>Ascomycota</taxon>
        <taxon>Pezizomycotina</taxon>
        <taxon>Lecanoromycetes</taxon>
        <taxon>OSLEUM clade</taxon>
        <taxon>Umbilicariomycetidae</taxon>
        <taxon>Umbilicariales</taxon>
        <taxon>Umbilicariaceae</taxon>
        <taxon>Lasallia</taxon>
    </lineage>
</organism>
<feature type="region of interest" description="Disordered" evidence="9">
    <location>
        <begin position="260"/>
        <end position="345"/>
    </location>
</feature>
<dbReference type="PROSITE" id="PS50157">
    <property type="entry name" value="ZINC_FINGER_C2H2_2"/>
    <property type="match status" value="4"/>
</dbReference>
<feature type="compositionally biased region" description="Polar residues" evidence="9">
    <location>
        <begin position="296"/>
        <end position="316"/>
    </location>
</feature>
<dbReference type="PROSITE" id="PS00028">
    <property type="entry name" value="ZINC_FINGER_C2H2_1"/>
    <property type="match status" value="4"/>
</dbReference>
<dbReference type="FunFam" id="3.30.160.60:FF:002343">
    <property type="entry name" value="Zinc finger protein 33A"/>
    <property type="match status" value="1"/>
</dbReference>
<evidence type="ECO:0000313" key="13">
    <source>
        <dbReference type="Proteomes" id="UP000192927"/>
    </source>
</evidence>
<dbReference type="Gene3D" id="3.30.160.60">
    <property type="entry name" value="Classic Zinc Finger"/>
    <property type="match status" value="4"/>
</dbReference>
<evidence type="ECO:0000256" key="2">
    <source>
        <dbReference type="ARBA" id="ARBA00022723"/>
    </source>
</evidence>
<keyword evidence="7" id="KW-0539">Nucleus</keyword>
<evidence type="ECO:0000256" key="5">
    <source>
        <dbReference type="ARBA" id="ARBA00022833"/>
    </source>
</evidence>
<evidence type="ECO:0000256" key="3">
    <source>
        <dbReference type="ARBA" id="ARBA00022737"/>
    </source>
</evidence>
<feature type="domain" description="C2H2-type" evidence="10">
    <location>
        <begin position="68"/>
        <end position="97"/>
    </location>
</feature>
<dbReference type="PANTHER" id="PTHR23235:SF142">
    <property type="entry name" value="ZINC FINGER PROTEIN 384"/>
    <property type="match status" value="1"/>
</dbReference>
<dbReference type="Proteomes" id="UP000324767">
    <property type="component" value="Unassembled WGS sequence"/>
</dbReference>
<dbReference type="GO" id="GO:0005634">
    <property type="term" value="C:nucleus"/>
    <property type="evidence" value="ECO:0007669"/>
    <property type="project" value="UniProtKB-SubCell"/>
</dbReference>
<reference evidence="11 14" key="3">
    <citation type="submission" date="2019-09" db="EMBL/GenBank/DDBJ databases">
        <title>The hologenome of the rock-dwelling lichen Lasallia pustulata.</title>
        <authorList>
            <person name="Greshake Tzovaras B."/>
            <person name="Segers F."/>
            <person name="Bicker A."/>
            <person name="Dal Grande F."/>
            <person name="Otte J."/>
            <person name="Hankeln T."/>
            <person name="Schmitt I."/>
            <person name="Ebersberger I."/>
        </authorList>
    </citation>
    <scope>NUCLEOTIDE SEQUENCE [LARGE SCALE GENOMIC DNA]</scope>
    <source>
        <strain evidence="11">A1-1</strain>
    </source>
</reference>
<name>A0A1W5D835_9LECA</name>
<gene>
    <name evidence="11" type="ORF">FRX48_05457</name>
</gene>
<reference evidence="12" key="2">
    <citation type="submission" date="2017-03" db="EMBL/GenBank/DDBJ databases">
        <authorList>
            <person name="Afonso C.L."/>
            <person name="Miller P.J."/>
            <person name="Scott M.A."/>
            <person name="Spackman E."/>
            <person name="Goraichik I."/>
            <person name="Dimitrov K.M."/>
            <person name="Suarez D.L."/>
            <person name="Swayne D.E."/>
        </authorList>
    </citation>
    <scope>NUCLEOTIDE SEQUENCE [LARGE SCALE GENOMIC DNA]</scope>
</reference>